<reference evidence="3" key="4">
    <citation type="submission" date="2019-03" db="UniProtKB">
        <authorList>
            <consortium name="EnsemblPlants"/>
        </authorList>
    </citation>
    <scope>IDENTIFICATION</scope>
</reference>
<reference evidence="4" key="1">
    <citation type="journal article" date="2014" name="Science">
        <title>Ancient hybridizations among the ancestral genomes of bread wheat.</title>
        <authorList>
            <consortium name="International Wheat Genome Sequencing Consortium,"/>
            <person name="Marcussen T."/>
            <person name="Sandve S.R."/>
            <person name="Heier L."/>
            <person name="Spannagl M."/>
            <person name="Pfeifer M."/>
            <person name="Jakobsen K.S."/>
            <person name="Wulff B.B."/>
            <person name="Steuernagel B."/>
            <person name="Mayer K.F."/>
            <person name="Olsen O.A."/>
        </authorList>
    </citation>
    <scope>NUCLEOTIDE SEQUENCE [LARGE SCALE GENOMIC DNA]</scope>
    <source>
        <strain evidence="4">cv. AL8/78</strain>
    </source>
</reference>
<proteinExistence type="predicted"/>
<keyword evidence="4" id="KW-1185">Reference proteome</keyword>
<sequence length="381" mass="43464">MKGEVLQNREDTAELRGDMEDLRKDVHAIHLKQDAMTKVMSGVQDAVSALNTQLATMADVLKSFSPPRIPSPVQPVPQPRAPPEAQPPAEQVPEQAQTRPTTEELRKRLAEEQEKTRQISLQIPPNLPPIRIASTSGPPGFVDHNRKEGQSGNVTPSAAYKTAHTPAFHNFQPPAVRAHWDDYYRQYEQEMRTQFLKSITKGPRLDFPTFDGTNPVGWIRQSEKFFQMAGTPTDYKVNLAQMHIVGKADVWLRRSNILKKKPSWDQLCTELLHRFSASSSYDLTDRFNNLKQNTSTIAEYTEQFEEIMAEVQEDNPQISESWFVRCYVNGLRSQLKYQLRPLRPVTLTDAYWLAIDLEQGAPAKKHQLKHHSGHSGNRETY</sequence>
<evidence type="ECO:0000259" key="2">
    <source>
        <dbReference type="Pfam" id="PF03732"/>
    </source>
</evidence>
<dbReference type="STRING" id="200361.A0A453MC67"/>
<dbReference type="InterPro" id="IPR005162">
    <property type="entry name" value="Retrotrans_gag_dom"/>
</dbReference>
<evidence type="ECO:0000256" key="1">
    <source>
        <dbReference type="SAM" id="MobiDB-lite"/>
    </source>
</evidence>
<reference evidence="3" key="5">
    <citation type="journal article" date="2021" name="G3 (Bethesda)">
        <title>Aegilops tauschii genome assembly Aet v5.0 features greater sequence contiguity and improved annotation.</title>
        <authorList>
            <person name="Wang L."/>
            <person name="Zhu T."/>
            <person name="Rodriguez J.C."/>
            <person name="Deal K.R."/>
            <person name="Dubcovsky J."/>
            <person name="McGuire P.E."/>
            <person name="Lux T."/>
            <person name="Spannagl M."/>
            <person name="Mayer K.F.X."/>
            <person name="Baldrich P."/>
            <person name="Meyers B.C."/>
            <person name="Huo N."/>
            <person name="Gu Y.Q."/>
            <person name="Zhou H."/>
            <person name="Devos K.M."/>
            <person name="Bennetzen J.L."/>
            <person name="Unver T."/>
            <person name="Budak H."/>
            <person name="Gulick P.J."/>
            <person name="Galiba G."/>
            <person name="Kalapos B."/>
            <person name="Nelson D.R."/>
            <person name="Li P."/>
            <person name="You F.M."/>
            <person name="Luo M.C."/>
            <person name="Dvorak J."/>
        </authorList>
    </citation>
    <scope>NUCLEOTIDE SEQUENCE [LARGE SCALE GENOMIC DNA]</scope>
    <source>
        <strain evidence="3">cv. AL8/78</strain>
    </source>
</reference>
<feature type="compositionally biased region" description="Pro residues" evidence="1">
    <location>
        <begin position="67"/>
        <end position="86"/>
    </location>
</feature>
<reference evidence="4" key="2">
    <citation type="journal article" date="2017" name="Nat. Plants">
        <title>The Aegilops tauschii genome reveals multiple impacts of transposons.</title>
        <authorList>
            <person name="Zhao G."/>
            <person name="Zou C."/>
            <person name="Li K."/>
            <person name="Wang K."/>
            <person name="Li T."/>
            <person name="Gao L."/>
            <person name="Zhang X."/>
            <person name="Wang H."/>
            <person name="Yang Z."/>
            <person name="Liu X."/>
            <person name="Jiang W."/>
            <person name="Mao L."/>
            <person name="Kong X."/>
            <person name="Jiao Y."/>
            <person name="Jia J."/>
        </authorList>
    </citation>
    <scope>NUCLEOTIDE SEQUENCE [LARGE SCALE GENOMIC DNA]</scope>
    <source>
        <strain evidence="4">cv. AL8/78</strain>
    </source>
</reference>
<feature type="compositionally biased region" description="Basic and acidic residues" evidence="1">
    <location>
        <begin position="101"/>
        <end position="117"/>
    </location>
</feature>
<name>A0A453MC67_AEGTS</name>
<dbReference type="Pfam" id="PF03732">
    <property type="entry name" value="Retrotrans_gag"/>
    <property type="match status" value="1"/>
</dbReference>
<dbReference type="Gramene" id="AET5Gv21130400.1">
    <property type="protein sequence ID" value="AET5Gv21130400.1"/>
    <property type="gene ID" value="AET5Gv21130400"/>
</dbReference>
<feature type="domain" description="Retrotransposon gag" evidence="2">
    <location>
        <begin position="239"/>
        <end position="332"/>
    </location>
</feature>
<dbReference type="EnsemblPlants" id="AET5Gv21130400.1">
    <property type="protein sequence ID" value="AET5Gv21130400.1"/>
    <property type="gene ID" value="AET5Gv21130400"/>
</dbReference>
<accession>A0A453MC67</accession>
<feature type="region of interest" description="Disordered" evidence="1">
    <location>
        <begin position="65"/>
        <end position="157"/>
    </location>
</feature>
<dbReference type="AlphaFoldDB" id="A0A453MC67"/>
<organism evidence="3 4">
    <name type="scientific">Aegilops tauschii subsp. strangulata</name>
    <name type="common">Goatgrass</name>
    <dbReference type="NCBI Taxonomy" id="200361"/>
    <lineage>
        <taxon>Eukaryota</taxon>
        <taxon>Viridiplantae</taxon>
        <taxon>Streptophyta</taxon>
        <taxon>Embryophyta</taxon>
        <taxon>Tracheophyta</taxon>
        <taxon>Spermatophyta</taxon>
        <taxon>Magnoliopsida</taxon>
        <taxon>Liliopsida</taxon>
        <taxon>Poales</taxon>
        <taxon>Poaceae</taxon>
        <taxon>BOP clade</taxon>
        <taxon>Pooideae</taxon>
        <taxon>Triticodae</taxon>
        <taxon>Triticeae</taxon>
        <taxon>Triticinae</taxon>
        <taxon>Aegilops</taxon>
    </lineage>
</organism>
<dbReference type="Proteomes" id="UP000015105">
    <property type="component" value="Chromosome 5D"/>
</dbReference>
<evidence type="ECO:0000313" key="4">
    <source>
        <dbReference type="Proteomes" id="UP000015105"/>
    </source>
</evidence>
<feature type="compositionally biased region" description="Low complexity" evidence="1">
    <location>
        <begin position="87"/>
        <end position="97"/>
    </location>
</feature>
<protein>
    <recommendedName>
        <fullName evidence="2">Retrotransposon gag domain-containing protein</fullName>
    </recommendedName>
</protein>
<evidence type="ECO:0000313" key="3">
    <source>
        <dbReference type="EnsemblPlants" id="AET5Gv21130400.1"/>
    </source>
</evidence>
<reference evidence="3" key="3">
    <citation type="journal article" date="2017" name="Nature">
        <title>Genome sequence of the progenitor of the wheat D genome Aegilops tauschii.</title>
        <authorList>
            <person name="Luo M.C."/>
            <person name="Gu Y.Q."/>
            <person name="Puiu D."/>
            <person name="Wang H."/>
            <person name="Twardziok S.O."/>
            <person name="Deal K.R."/>
            <person name="Huo N."/>
            <person name="Zhu T."/>
            <person name="Wang L."/>
            <person name="Wang Y."/>
            <person name="McGuire P.E."/>
            <person name="Liu S."/>
            <person name="Long H."/>
            <person name="Ramasamy R.K."/>
            <person name="Rodriguez J.C."/>
            <person name="Van S.L."/>
            <person name="Yuan L."/>
            <person name="Wang Z."/>
            <person name="Xia Z."/>
            <person name="Xiao L."/>
            <person name="Anderson O.D."/>
            <person name="Ouyang S."/>
            <person name="Liang Y."/>
            <person name="Zimin A.V."/>
            <person name="Pertea G."/>
            <person name="Qi P."/>
            <person name="Bennetzen J.L."/>
            <person name="Dai X."/>
            <person name="Dawson M.W."/>
            <person name="Muller H.G."/>
            <person name="Kugler K."/>
            <person name="Rivarola-Duarte L."/>
            <person name="Spannagl M."/>
            <person name="Mayer K.F.X."/>
            <person name="Lu F.H."/>
            <person name="Bevan M.W."/>
            <person name="Leroy P."/>
            <person name="Li P."/>
            <person name="You F.M."/>
            <person name="Sun Q."/>
            <person name="Liu Z."/>
            <person name="Lyons E."/>
            <person name="Wicker T."/>
            <person name="Salzberg S.L."/>
            <person name="Devos K.M."/>
            <person name="Dvorak J."/>
        </authorList>
    </citation>
    <scope>NUCLEOTIDE SEQUENCE [LARGE SCALE GENOMIC DNA]</scope>
    <source>
        <strain evidence="3">cv. AL8/78</strain>
    </source>
</reference>